<accession>W0SFT2</accession>
<dbReference type="Proteomes" id="UP000031637">
    <property type="component" value="Chromosome"/>
</dbReference>
<dbReference type="InterPro" id="IPR042171">
    <property type="entry name" value="Acyl-CoA_hotdog"/>
</dbReference>
<feature type="domain" description="Acyl-CoA thioesterase-like C-terminal" evidence="2">
    <location>
        <begin position="133"/>
        <end position="265"/>
    </location>
</feature>
<dbReference type="KEGG" id="shd:SUTH_02340"/>
<evidence type="ECO:0000259" key="1">
    <source>
        <dbReference type="Pfam" id="PF13622"/>
    </source>
</evidence>
<dbReference type="InterPro" id="IPR029069">
    <property type="entry name" value="HotDog_dom_sf"/>
</dbReference>
<organism evidence="3 4">
    <name type="scientific">Sulfuritalea hydrogenivorans sk43H</name>
    <dbReference type="NCBI Taxonomy" id="1223802"/>
    <lineage>
        <taxon>Bacteria</taxon>
        <taxon>Pseudomonadati</taxon>
        <taxon>Pseudomonadota</taxon>
        <taxon>Betaproteobacteria</taxon>
        <taxon>Nitrosomonadales</taxon>
        <taxon>Sterolibacteriaceae</taxon>
        <taxon>Sulfuritalea</taxon>
    </lineage>
</organism>
<evidence type="ECO:0000313" key="4">
    <source>
        <dbReference type="Proteomes" id="UP000031637"/>
    </source>
</evidence>
<dbReference type="InterPro" id="IPR049450">
    <property type="entry name" value="ACOT8-like_C"/>
</dbReference>
<dbReference type="Pfam" id="PF20789">
    <property type="entry name" value="4HBT_3C"/>
    <property type="match status" value="1"/>
</dbReference>
<evidence type="ECO:0000259" key="2">
    <source>
        <dbReference type="Pfam" id="PF20789"/>
    </source>
</evidence>
<dbReference type="AlphaFoldDB" id="W0SFT2"/>
<dbReference type="HOGENOM" id="CLU_060311_0_0_4"/>
<dbReference type="RefSeq" id="WP_041099428.1">
    <property type="nucleotide sequence ID" value="NZ_AP012547.1"/>
</dbReference>
<name>W0SFT2_9PROT</name>
<dbReference type="Gene3D" id="2.40.160.210">
    <property type="entry name" value="Acyl-CoA thioesterase, double hotdog domain"/>
    <property type="match status" value="1"/>
</dbReference>
<dbReference type="SUPFAM" id="SSF54637">
    <property type="entry name" value="Thioesterase/thiol ester dehydrase-isomerase"/>
    <property type="match status" value="2"/>
</dbReference>
<proteinExistence type="predicted"/>
<reference evidence="3 4" key="1">
    <citation type="journal article" date="2014" name="Syst. Appl. Microbiol.">
        <title>Complete genomes of freshwater sulfur oxidizers Sulfuricella denitrificans skB26 and Sulfuritalea hydrogenivorans sk43H: genetic insights into the sulfur oxidation pathway of betaproteobacteria.</title>
        <authorList>
            <person name="Watanabe T."/>
            <person name="Kojima H."/>
            <person name="Fukui M."/>
        </authorList>
    </citation>
    <scope>NUCLEOTIDE SEQUENCE [LARGE SCALE GENOMIC DNA]</scope>
    <source>
        <strain evidence="3">DSM22779</strain>
    </source>
</reference>
<dbReference type="PANTHER" id="PTHR38110">
    <property type="entry name" value="CHROMOSOME 23, WHOLE GENOME SHOTGUN SEQUENCE"/>
    <property type="match status" value="1"/>
</dbReference>
<dbReference type="InterPro" id="IPR052389">
    <property type="entry name" value="Sec_Metab_Biosynth-Assoc"/>
</dbReference>
<dbReference type="OrthoDB" id="4370297at2"/>
<evidence type="ECO:0000313" key="3">
    <source>
        <dbReference type="EMBL" id="BAO30129.1"/>
    </source>
</evidence>
<sequence>MSDFAHPFDAAIALAAATPNRRLGRTSADYWNMVSPYGGITAAVMMQAMLDHPDRRGTPLAFTINYLAPIDAGDFVIETELVRSNRSSQHWAIRLLQGEPGRVLAQVIAICAVRRETWSHVEATRPEVPPADACAVAPPRNATGFLQRYEFRIVRGKPFAANEDSLSHVWVADNPPRPLDFASLTALCDSFLPRIFLRRPEFVPIGTVSINIYFHAGEEALIRQGAAPLLAVAQAQAFSDGHFDHHGHVWSTDGELLATTQQLVWYKE</sequence>
<feature type="domain" description="Acyl-CoA thioesterase-like N-terminal HotDog" evidence="1">
    <location>
        <begin position="29"/>
        <end position="109"/>
    </location>
</feature>
<dbReference type="InterPro" id="IPR049449">
    <property type="entry name" value="TesB_ACOT8-like_N"/>
</dbReference>
<dbReference type="Pfam" id="PF13622">
    <property type="entry name" value="4HBT_3"/>
    <property type="match status" value="1"/>
</dbReference>
<keyword evidence="4" id="KW-1185">Reference proteome</keyword>
<dbReference type="EMBL" id="AP012547">
    <property type="protein sequence ID" value="BAO30129.1"/>
    <property type="molecule type" value="Genomic_DNA"/>
</dbReference>
<dbReference type="PANTHER" id="PTHR38110:SF1">
    <property type="entry name" value="THIOESTERASE DOMAIN-CONTAINING PROTEIN"/>
    <property type="match status" value="1"/>
</dbReference>
<protein>
    <submittedName>
        <fullName evidence="3">TesB-like acyl-CoA thioesterase 2</fullName>
    </submittedName>
</protein>
<dbReference type="STRING" id="1223802.SUTH_02340"/>
<gene>
    <name evidence="3" type="ORF">SUTH_02340</name>
</gene>